<organism evidence="1 2">
    <name type="scientific">Muribaculum caecicola</name>
    <dbReference type="NCBI Taxonomy" id="3038144"/>
    <lineage>
        <taxon>Bacteria</taxon>
        <taxon>Pseudomonadati</taxon>
        <taxon>Bacteroidota</taxon>
        <taxon>Bacteroidia</taxon>
        <taxon>Bacteroidales</taxon>
        <taxon>Muribaculaceae</taxon>
        <taxon>Muribaculum</taxon>
    </lineage>
</organism>
<reference evidence="1" key="1">
    <citation type="submission" date="2019-04" db="EMBL/GenBank/DDBJ databases">
        <title>Microbes associate with the intestines of laboratory mice.</title>
        <authorList>
            <person name="Navarre W."/>
            <person name="Wong E."/>
            <person name="Huang K.C."/>
            <person name="Tropini C."/>
            <person name="Ng K."/>
            <person name="Yu B."/>
        </authorList>
    </citation>
    <scope>NUCLEOTIDE SEQUENCE</scope>
    <source>
        <strain evidence="1">NM86_A22</strain>
    </source>
</reference>
<protein>
    <submittedName>
        <fullName evidence="1">Uncharacterized protein</fullName>
    </submittedName>
</protein>
<proteinExistence type="predicted"/>
<accession>A0AC61S360</accession>
<sequence length="63" mass="7592">MIIWYVVVGLLLLVFAWRFFYSLHVNRRRHPGHARRFVEIGRERDMFYIPGDPVTDNDDDISI</sequence>
<keyword evidence="2" id="KW-1185">Reference proteome</keyword>
<evidence type="ECO:0000313" key="1">
    <source>
        <dbReference type="EMBL" id="THG43894.1"/>
    </source>
</evidence>
<dbReference type="Proteomes" id="UP000305401">
    <property type="component" value="Unassembled WGS sequence"/>
</dbReference>
<evidence type="ECO:0000313" key="2">
    <source>
        <dbReference type="Proteomes" id="UP000305401"/>
    </source>
</evidence>
<gene>
    <name evidence="1" type="ORF">E5990_09860</name>
</gene>
<name>A0AC61S360_9BACT</name>
<comment type="caution">
    <text evidence="1">The sequence shown here is derived from an EMBL/GenBank/DDBJ whole genome shotgun (WGS) entry which is preliminary data.</text>
</comment>
<dbReference type="EMBL" id="SSTG01000166">
    <property type="protein sequence ID" value="THG43894.1"/>
    <property type="molecule type" value="Genomic_DNA"/>
</dbReference>